<dbReference type="PROSITE" id="PS51473">
    <property type="entry name" value="GNK2"/>
    <property type="match status" value="2"/>
</dbReference>
<keyword evidence="3" id="KW-1133">Transmembrane helix</keyword>
<dbReference type="OrthoDB" id="688481at2759"/>
<dbReference type="EMBL" id="JADGMS010000011">
    <property type="protein sequence ID" value="KAF9672185.1"/>
    <property type="molecule type" value="Genomic_DNA"/>
</dbReference>
<keyword evidence="3" id="KW-0472">Membrane</keyword>
<reference evidence="6 7" key="1">
    <citation type="submission" date="2020-10" db="EMBL/GenBank/DDBJ databases">
        <title>Plant Genome Project.</title>
        <authorList>
            <person name="Zhang R.-G."/>
        </authorList>
    </citation>
    <scope>NUCLEOTIDE SEQUENCE [LARGE SCALE GENOMIC DNA]</scope>
    <source>
        <strain evidence="6">FAFU-HL-1</strain>
        <tissue evidence="6">Leaf</tissue>
    </source>
</reference>
<feature type="signal peptide" evidence="4">
    <location>
        <begin position="1"/>
        <end position="22"/>
    </location>
</feature>
<keyword evidence="7" id="KW-1185">Reference proteome</keyword>
<dbReference type="InterPro" id="IPR038408">
    <property type="entry name" value="GNK2_sf"/>
</dbReference>
<dbReference type="Gene3D" id="1.10.510.10">
    <property type="entry name" value="Transferase(Phosphotransferase) domain 1"/>
    <property type="match status" value="1"/>
</dbReference>
<feature type="domain" description="Gnk2-homologous" evidence="5">
    <location>
        <begin position="26"/>
        <end position="131"/>
    </location>
</feature>
<evidence type="ECO:0000256" key="2">
    <source>
        <dbReference type="ARBA" id="ARBA00022737"/>
    </source>
</evidence>
<dbReference type="Gene3D" id="3.30.430.20">
    <property type="entry name" value="Gnk2 domain, C-X8-C-X2-C motif"/>
    <property type="match status" value="2"/>
</dbReference>
<evidence type="ECO:0000256" key="1">
    <source>
        <dbReference type="ARBA" id="ARBA00022729"/>
    </source>
</evidence>
<accession>A0A835MNN7</accession>
<proteinExistence type="predicted"/>
<protein>
    <recommendedName>
        <fullName evidence="5">Gnk2-homologous domain-containing protein</fullName>
    </recommendedName>
</protein>
<evidence type="ECO:0000256" key="3">
    <source>
        <dbReference type="SAM" id="Phobius"/>
    </source>
</evidence>
<evidence type="ECO:0000313" key="6">
    <source>
        <dbReference type="EMBL" id="KAF9672185.1"/>
    </source>
</evidence>
<evidence type="ECO:0000256" key="4">
    <source>
        <dbReference type="SAM" id="SignalP"/>
    </source>
</evidence>
<feature type="domain" description="Gnk2-homologous" evidence="5">
    <location>
        <begin position="138"/>
        <end position="245"/>
    </location>
</feature>
<evidence type="ECO:0000313" key="7">
    <source>
        <dbReference type="Proteomes" id="UP000657918"/>
    </source>
</evidence>
<keyword evidence="3" id="KW-0812">Transmembrane</keyword>
<dbReference type="PANTHER" id="PTHR32099">
    <property type="entry name" value="CYSTEINE-RICH REPEAT SECRETORY PROTEIN"/>
    <property type="match status" value="1"/>
</dbReference>
<feature type="chain" id="PRO_5033046821" description="Gnk2-homologous domain-containing protein" evidence="4">
    <location>
        <begin position="23"/>
        <end position="472"/>
    </location>
</feature>
<keyword evidence="2" id="KW-0677">Repeat</keyword>
<dbReference type="Proteomes" id="UP000657918">
    <property type="component" value="Chromosome 11"/>
</dbReference>
<dbReference type="InterPro" id="IPR011009">
    <property type="entry name" value="Kinase-like_dom_sf"/>
</dbReference>
<comment type="caution">
    <text evidence="6">The sequence shown here is derived from an EMBL/GenBank/DDBJ whole genome shotgun (WGS) entry which is preliminary data.</text>
</comment>
<dbReference type="AlphaFoldDB" id="A0A835MNN7"/>
<dbReference type="Pfam" id="PF01657">
    <property type="entry name" value="Stress-antifung"/>
    <property type="match status" value="2"/>
</dbReference>
<keyword evidence="1 4" id="KW-0732">Signal</keyword>
<sequence>MDSLKLSTIQLSLLSLAIITQAQNPKYLIDSCPNTNTFTRNSTYQANLNLLLSSLSSNSTRNNINGFYNLSAGKDPDEVYGMFLCRGDVSNNVCRNCVNFATKDVLQKCPIQKVATIWYDECELRYSNRNFFFSAEYDSPIFFSNRYYVTVEPERFNKLVASTLNNISTRAASAPSGDKKFAVQQANYNLQILYTLVQCTPDLSSSDCRRCLEYAISKLGSCCDRKQGGIVIFASCNFRYELYKFYNATAAAEAVPPPPPVALSPASGSVTRRKGKGGVSTALIIAIVIPIAVSLVLFYLGFCFLSKRAKNNKYFAQDNDDANEITTVESLQFDLSSIEDATNHFSADNKLGEGGFGAVYKVWKHWRDGTPLDVMDPTLTDTYSRSEIIRCIHIGLLCVQEDPASRPTMATVVLMLNSYSITLALPQEPAFFHHSRTYQGSIPSKEFFADQSKSKYAPYSGDEGSITEVYPR</sequence>
<name>A0A835MNN7_9ROSI</name>
<organism evidence="6 7">
    <name type="scientific">Salix dunnii</name>
    <dbReference type="NCBI Taxonomy" id="1413687"/>
    <lineage>
        <taxon>Eukaryota</taxon>
        <taxon>Viridiplantae</taxon>
        <taxon>Streptophyta</taxon>
        <taxon>Embryophyta</taxon>
        <taxon>Tracheophyta</taxon>
        <taxon>Spermatophyta</taxon>
        <taxon>Magnoliopsida</taxon>
        <taxon>eudicotyledons</taxon>
        <taxon>Gunneridae</taxon>
        <taxon>Pentapetalae</taxon>
        <taxon>rosids</taxon>
        <taxon>fabids</taxon>
        <taxon>Malpighiales</taxon>
        <taxon>Salicaceae</taxon>
        <taxon>Saliceae</taxon>
        <taxon>Salix</taxon>
    </lineage>
</organism>
<feature type="transmembrane region" description="Helical" evidence="3">
    <location>
        <begin position="282"/>
        <end position="305"/>
    </location>
</feature>
<dbReference type="FunFam" id="3.30.430.20:FF:000002">
    <property type="entry name" value="Cysteine-rich receptor-like protein kinase 10"/>
    <property type="match status" value="1"/>
</dbReference>
<dbReference type="SUPFAM" id="SSF56112">
    <property type="entry name" value="Protein kinase-like (PK-like)"/>
    <property type="match status" value="2"/>
</dbReference>
<dbReference type="PANTHER" id="PTHR32099:SF110">
    <property type="entry name" value="CYSTEINE-RICH RECEPTOR-KINASE-LIKE PROTEIN"/>
    <property type="match status" value="1"/>
</dbReference>
<dbReference type="FunFam" id="3.30.430.20:FF:000003">
    <property type="entry name" value="Cysteine-rich RLK (RECEPTOR-like protein kinase) 10"/>
    <property type="match status" value="1"/>
</dbReference>
<dbReference type="CDD" id="cd23509">
    <property type="entry name" value="Gnk2-like"/>
    <property type="match status" value="2"/>
</dbReference>
<evidence type="ECO:0000259" key="5">
    <source>
        <dbReference type="PROSITE" id="PS51473"/>
    </source>
</evidence>
<dbReference type="InterPro" id="IPR002902">
    <property type="entry name" value="GNK2"/>
</dbReference>
<gene>
    <name evidence="6" type="ORF">SADUNF_Sadunf11G0014400</name>
</gene>